<keyword evidence="6" id="KW-1185">Reference proteome</keyword>
<feature type="compositionally biased region" description="Low complexity" evidence="1">
    <location>
        <begin position="27"/>
        <end position="39"/>
    </location>
</feature>
<name>A0A814Z8N4_9BILA</name>
<dbReference type="Proteomes" id="UP000663854">
    <property type="component" value="Unassembled WGS sequence"/>
</dbReference>
<dbReference type="Proteomes" id="UP000663870">
    <property type="component" value="Unassembled WGS sequence"/>
</dbReference>
<proteinExistence type="predicted"/>
<dbReference type="EMBL" id="CAJNOL010002681">
    <property type="protein sequence ID" value="CAF1522025.1"/>
    <property type="molecule type" value="Genomic_DNA"/>
</dbReference>
<evidence type="ECO:0000313" key="5">
    <source>
        <dbReference type="Proteomes" id="UP000663854"/>
    </source>
</evidence>
<evidence type="ECO:0000313" key="4">
    <source>
        <dbReference type="EMBL" id="CAF1522025.1"/>
    </source>
</evidence>
<feature type="region of interest" description="Disordered" evidence="1">
    <location>
        <begin position="26"/>
        <end position="47"/>
    </location>
</feature>
<comment type="caution">
    <text evidence="3">The sequence shown here is derived from an EMBL/GenBank/DDBJ whole genome shotgun (WGS) entry which is preliminary data.</text>
</comment>
<gene>
    <name evidence="4" type="ORF">JXQ802_LOCUS41647</name>
    <name evidence="3" type="ORF">PYM288_LOCUS26806</name>
</gene>
<evidence type="ECO:0000256" key="1">
    <source>
        <dbReference type="SAM" id="MobiDB-lite"/>
    </source>
</evidence>
<protein>
    <recommendedName>
        <fullName evidence="2">HAT C-terminal dimerisation domain-containing protein</fullName>
    </recommendedName>
</protein>
<evidence type="ECO:0000259" key="2">
    <source>
        <dbReference type="Pfam" id="PF05699"/>
    </source>
</evidence>
<dbReference type="EMBL" id="CAJNOH010001660">
    <property type="protein sequence ID" value="CAF1239597.1"/>
    <property type="molecule type" value="Genomic_DNA"/>
</dbReference>
<evidence type="ECO:0000313" key="6">
    <source>
        <dbReference type="Proteomes" id="UP000663870"/>
    </source>
</evidence>
<dbReference type="AlphaFoldDB" id="A0A814Z8N4"/>
<organism evidence="3 5">
    <name type="scientific">Rotaria sordida</name>
    <dbReference type="NCBI Taxonomy" id="392033"/>
    <lineage>
        <taxon>Eukaryota</taxon>
        <taxon>Metazoa</taxon>
        <taxon>Spiralia</taxon>
        <taxon>Gnathifera</taxon>
        <taxon>Rotifera</taxon>
        <taxon>Eurotatoria</taxon>
        <taxon>Bdelloidea</taxon>
        <taxon>Philodinida</taxon>
        <taxon>Philodinidae</taxon>
        <taxon>Rotaria</taxon>
    </lineage>
</organism>
<dbReference type="InterPro" id="IPR008906">
    <property type="entry name" value="HATC_C_dom"/>
</dbReference>
<dbReference type="InterPro" id="IPR012337">
    <property type="entry name" value="RNaseH-like_sf"/>
</dbReference>
<accession>A0A814Z8N4</accession>
<evidence type="ECO:0000313" key="3">
    <source>
        <dbReference type="EMBL" id="CAF1239597.1"/>
    </source>
</evidence>
<sequence>MKNFHVNPDLQEKVIELVQQDILKRQPTTPSNTFTPTTTKSARTNTLDSKSTASKGLLSYCFDIPNNDLKSVSASYDELKEYIALNVQLTEQDDILQFWLQQKSKFPVLFSMVQDFYSVPASNTNKNDGRYAYLPIFPTEYVGPNECLLLANVPVNRLAPHQINRRQYGAYTFDALMLMNKYNYSDGFSLSEQDASELASRLQVGKSIITFNAQRLRSICHTLLAFHESFRLGLHQCQ</sequence>
<dbReference type="SUPFAM" id="SSF53098">
    <property type="entry name" value="Ribonuclease H-like"/>
    <property type="match status" value="1"/>
</dbReference>
<feature type="domain" description="HAT C-terminal dimerisation" evidence="2">
    <location>
        <begin position="79"/>
        <end position="125"/>
    </location>
</feature>
<dbReference type="GO" id="GO:0046983">
    <property type="term" value="F:protein dimerization activity"/>
    <property type="evidence" value="ECO:0007669"/>
    <property type="project" value="InterPro"/>
</dbReference>
<dbReference type="Pfam" id="PF05699">
    <property type="entry name" value="Dimer_Tnp_hAT"/>
    <property type="match status" value="1"/>
</dbReference>
<reference evidence="3" key="1">
    <citation type="submission" date="2021-02" db="EMBL/GenBank/DDBJ databases">
        <authorList>
            <person name="Nowell W R."/>
        </authorList>
    </citation>
    <scope>NUCLEOTIDE SEQUENCE</scope>
</reference>